<comment type="function">
    <text evidence="8">Cytochromes P450 are a group of heme-thiolate monooxygenases. They oxidize a variety of structurally unrelated compounds, including steroids, fatty acids, and xenobiotics.</text>
</comment>
<dbReference type="AlphaFoldDB" id="A0A368K2S3"/>
<name>A0A368K2S3_9HYPH</name>
<dbReference type="InterPro" id="IPR001128">
    <property type="entry name" value="Cyt_P450"/>
</dbReference>
<dbReference type="PROSITE" id="PS00086">
    <property type="entry name" value="CYTOCHROME_P450"/>
    <property type="match status" value="1"/>
</dbReference>
<comment type="caution">
    <text evidence="10">The sequence shown here is derived from an EMBL/GenBank/DDBJ whole genome shotgun (WGS) entry which is preliminary data.</text>
</comment>
<dbReference type="Gene3D" id="1.10.630.10">
    <property type="entry name" value="Cytochrome P450"/>
    <property type="match status" value="1"/>
</dbReference>
<keyword evidence="5 9" id="KW-0560">Oxidoreductase</keyword>
<evidence type="ECO:0000256" key="1">
    <source>
        <dbReference type="ARBA" id="ARBA00001971"/>
    </source>
</evidence>
<sequence length="407" mass="45588">MENTIQSYIMDPKGRDVYGEVAQLRQRGDVTRVELNGVPAWAVTSYAIQKKMFSDPCVSRDPRKHWPAWIDGKIPREWPLFTWLDAQNMFTAHGSEHRRLRGIVSKTLTPRRVEALRPSIEEITFDCLNKLTSQRGKIVDLCPEYTQEIPIRVFCELMGITEAGMRERMCRCVRGLFHTAATPEEVVRTHAEIHTIIKELISAKGQKPGDDLTSALIVARTEEGGSQLSEDELIGTILVLMMGGYETTAHLFGNAIVTILSRPDQMELLRNSVITWHDVIEETLRYEPSVANLPLRFAAEDIELGGVTIPKGDAIIVGLAAAGRDPAFFGADAEQFDATRPNKRHLAFGHGVHVCLGALLARVEAEIAFSHLFDRFPQIELAEPTQNLEPVESWIMNGFRALPVRLS</sequence>
<keyword evidence="11" id="KW-1185">Reference proteome</keyword>
<dbReference type="CDD" id="cd11029">
    <property type="entry name" value="CYP107-like"/>
    <property type="match status" value="1"/>
</dbReference>
<dbReference type="RefSeq" id="WP_114442275.1">
    <property type="nucleotide sequence ID" value="NZ_QOZG01000009.1"/>
</dbReference>
<evidence type="ECO:0000313" key="11">
    <source>
        <dbReference type="Proteomes" id="UP000253420"/>
    </source>
</evidence>
<reference evidence="10 11" key="1">
    <citation type="submission" date="2018-07" db="EMBL/GenBank/DDBJ databases">
        <title>The draft genome of Phyllobacterium salinisoli.</title>
        <authorList>
            <person name="Liu L."/>
            <person name="Li L."/>
            <person name="Zhang X."/>
            <person name="Liang L."/>
        </authorList>
    </citation>
    <scope>NUCLEOTIDE SEQUENCE [LARGE SCALE GENOMIC DNA]</scope>
    <source>
        <strain evidence="10 11">LLAN61</strain>
    </source>
</reference>
<dbReference type="PRINTS" id="PR00385">
    <property type="entry name" value="P450"/>
</dbReference>
<keyword evidence="4 9" id="KW-0479">Metal-binding</keyword>
<evidence type="ECO:0000313" key="10">
    <source>
        <dbReference type="EMBL" id="RCS22280.1"/>
    </source>
</evidence>
<dbReference type="Pfam" id="PF00067">
    <property type="entry name" value="p450"/>
    <property type="match status" value="1"/>
</dbReference>
<dbReference type="EMBL" id="QOZG01000009">
    <property type="protein sequence ID" value="RCS22280.1"/>
    <property type="molecule type" value="Genomic_DNA"/>
</dbReference>
<evidence type="ECO:0000256" key="3">
    <source>
        <dbReference type="ARBA" id="ARBA00022617"/>
    </source>
</evidence>
<dbReference type="Proteomes" id="UP000253420">
    <property type="component" value="Unassembled WGS sequence"/>
</dbReference>
<dbReference type="InterPro" id="IPR036396">
    <property type="entry name" value="Cyt_P450_sf"/>
</dbReference>
<dbReference type="GO" id="GO:0016705">
    <property type="term" value="F:oxidoreductase activity, acting on paired donors, with incorporation or reduction of molecular oxygen"/>
    <property type="evidence" value="ECO:0007669"/>
    <property type="project" value="InterPro"/>
</dbReference>
<evidence type="ECO:0000256" key="9">
    <source>
        <dbReference type="RuleBase" id="RU000461"/>
    </source>
</evidence>
<protein>
    <submittedName>
        <fullName evidence="10">Cytochrome P450</fullName>
    </submittedName>
</protein>
<dbReference type="OrthoDB" id="9801155at2"/>
<organism evidence="10 11">
    <name type="scientific">Phyllobacterium salinisoli</name>
    <dbReference type="NCBI Taxonomy" id="1899321"/>
    <lineage>
        <taxon>Bacteria</taxon>
        <taxon>Pseudomonadati</taxon>
        <taxon>Pseudomonadota</taxon>
        <taxon>Alphaproteobacteria</taxon>
        <taxon>Hyphomicrobiales</taxon>
        <taxon>Phyllobacteriaceae</taxon>
        <taxon>Phyllobacterium</taxon>
    </lineage>
</organism>
<dbReference type="GO" id="GO:0005506">
    <property type="term" value="F:iron ion binding"/>
    <property type="evidence" value="ECO:0007669"/>
    <property type="project" value="InterPro"/>
</dbReference>
<dbReference type="PANTHER" id="PTHR46696">
    <property type="entry name" value="P450, PUTATIVE (EUROFUNG)-RELATED"/>
    <property type="match status" value="1"/>
</dbReference>
<accession>A0A368K2S3</accession>
<evidence type="ECO:0000256" key="8">
    <source>
        <dbReference type="ARBA" id="ARBA00043906"/>
    </source>
</evidence>
<dbReference type="InterPro" id="IPR017972">
    <property type="entry name" value="Cyt_P450_CS"/>
</dbReference>
<evidence type="ECO:0000256" key="7">
    <source>
        <dbReference type="ARBA" id="ARBA00023033"/>
    </source>
</evidence>
<keyword evidence="6 9" id="KW-0408">Iron</keyword>
<dbReference type="InterPro" id="IPR002397">
    <property type="entry name" value="Cyt_P450_B"/>
</dbReference>
<comment type="cofactor">
    <cofactor evidence="1">
        <name>heme</name>
        <dbReference type="ChEBI" id="CHEBI:30413"/>
    </cofactor>
</comment>
<dbReference type="SUPFAM" id="SSF48264">
    <property type="entry name" value="Cytochrome P450"/>
    <property type="match status" value="1"/>
</dbReference>
<proteinExistence type="inferred from homology"/>
<evidence type="ECO:0000256" key="6">
    <source>
        <dbReference type="ARBA" id="ARBA00023004"/>
    </source>
</evidence>
<dbReference type="GO" id="GO:0004497">
    <property type="term" value="F:monooxygenase activity"/>
    <property type="evidence" value="ECO:0007669"/>
    <property type="project" value="UniProtKB-KW"/>
</dbReference>
<dbReference type="GO" id="GO:0020037">
    <property type="term" value="F:heme binding"/>
    <property type="evidence" value="ECO:0007669"/>
    <property type="project" value="InterPro"/>
</dbReference>
<gene>
    <name evidence="10" type="ORF">DUT91_19750</name>
</gene>
<dbReference type="PRINTS" id="PR00359">
    <property type="entry name" value="BP450"/>
</dbReference>
<keyword evidence="7 9" id="KW-0503">Monooxygenase</keyword>
<dbReference type="FunFam" id="1.10.630.10:FF:000018">
    <property type="entry name" value="Cytochrome P450 monooxygenase"/>
    <property type="match status" value="1"/>
</dbReference>
<dbReference type="PANTHER" id="PTHR46696:SF1">
    <property type="entry name" value="CYTOCHROME P450 YJIB-RELATED"/>
    <property type="match status" value="1"/>
</dbReference>
<keyword evidence="3 9" id="KW-0349">Heme</keyword>
<evidence type="ECO:0000256" key="4">
    <source>
        <dbReference type="ARBA" id="ARBA00022723"/>
    </source>
</evidence>
<evidence type="ECO:0000256" key="5">
    <source>
        <dbReference type="ARBA" id="ARBA00023002"/>
    </source>
</evidence>
<comment type="similarity">
    <text evidence="2 9">Belongs to the cytochrome P450 family.</text>
</comment>
<evidence type="ECO:0000256" key="2">
    <source>
        <dbReference type="ARBA" id="ARBA00010617"/>
    </source>
</evidence>